<organism evidence="1">
    <name type="scientific">marine sediment metagenome</name>
    <dbReference type="NCBI Taxonomy" id="412755"/>
    <lineage>
        <taxon>unclassified sequences</taxon>
        <taxon>metagenomes</taxon>
        <taxon>ecological metagenomes</taxon>
    </lineage>
</organism>
<comment type="caution">
    <text evidence="1">The sequence shown here is derived from an EMBL/GenBank/DDBJ whole genome shotgun (WGS) entry which is preliminary data.</text>
</comment>
<reference evidence="1" key="1">
    <citation type="journal article" date="2014" name="Front. Microbiol.">
        <title>High frequency of phylogenetically diverse reductive dehalogenase-homologous genes in deep subseafloor sedimentary metagenomes.</title>
        <authorList>
            <person name="Kawai M."/>
            <person name="Futagami T."/>
            <person name="Toyoda A."/>
            <person name="Takaki Y."/>
            <person name="Nishi S."/>
            <person name="Hori S."/>
            <person name="Arai W."/>
            <person name="Tsubouchi T."/>
            <person name="Morono Y."/>
            <person name="Uchiyama I."/>
            <person name="Ito T."/>
            <person name="Fujiyama A."/>
            <person name="Inagaki F."/>
            <person name="Takami H."/>
        </authorList>
    </citation>
    <scope>NUCLEOTIDE SEQUENCE</scope>
    <source>
        <strain evidence="1">Expedition CK06-06</strain>
    </source>
</reference>
<accession>X0YPD2</accession>
<dbReference type="EMBL" id="BART01004878">
    <property type="protein sequence ID" value="GAG58124.1"/>
    <property type="molecule type" value="Genomic_DNA"/>
</dbReference>
<evidence type="ECO:0000313" key="1">
    <source>
        <dbReference type="EMBL" id="GAG58124.1"/>
    </source>
</evidence>
<sequence>ASVRTKEDAGVRVQSLTVTTPSGESFIVERDDSAANEQIDPDYGILVIRGFELDGNEGVWSLSALANVEYERFGDGLYTITAHYENGSDQVELWYGEPDSNDPLPFPQNNGFTEPDIIQPLINPVTFTWETDPIAQNVSVYFAGGGLTRSDRFPATTTSFGPYDYAPGYLELELVSTIY</sequence>
<dbReference type="AlphaFoldDB" id="X0YPD2"/>
<feature type="non-terminal residue" evidence="1">
    <location>
        <position position="1"/>
    </location>
</feature>
<gene>
    <name evidence="1" type="ORF">S01H4_11826</name>
</gene>
<proteinExistence type="predicted"/>
<protein>
    <submittedName>
        <fullName evidence="1">Uncharacterized protein</fullName>
    </submittedName>
</protein>
<name>X0YPD2_9ZZZZ</name>